<dbReference type="GO" id="GO:0031681">
    <property type="term" value="F:G-protein beta-subunit binding"/>
    <property type="evidence" value="ECO:0007669"/>
    <property type="project" value="InterPro"/>
</dbReference>
<comment type="similarity">
    <text evidence="2 9">Belongs to the G protein gamma family.</text>
</comment>
<keyword evidence="6 9" id="KW-0807">Transducer</keyword>
<dbReference type="GO" id="GO:0005834">
    <property type="term" value="C:heterotrimeric G-protein complex"/>
    <property type="evidence" value="ECO:0007669"/>
    <property type="project" value="InterPro"/>
</dbReference>
<keyword evidence="12" id="KW-1185">Reference proteome</keyword>
<keyword evidence="7 9" id="KW-0449">Lipoprotein</keyword>
<dbReference type="SMART" id="SM00224">
    <property type="entry name" value="GGL"/>
    <property type="match status" value="1"/>
</dbReference>
<comment type="subcellular location">
    <subcellularLocation>
        <location evidence="1 9">Cell membrane</location>
        <topology evidence="1 9">Lipid-anchor</topology>
        <orientation evidence="1 9">Cytoplasmic side</orientation>
    </subcellularLocation>
</comment>
<dbReference type="GO" id="GO:0007186">
    <property type="term" value="P:G protein-coupled receptor signaling pathway"/>
    <property type="evidence" value="ECO:0007669"/>
    <property type="project" value="InterPro"/>
</dbReference>
<evidence type="ECO:0000256" key="3">
    <source>
        <dbReference type="ARBA" id="ARBA00022475"/>
    </source>
</evidence>
<dbReference type="Gene3D" id="4.10.260.10">
    <property type="entry name" value="Transducin (heterotrimeric G protein), gamma chain"/>
    <property type="match status" value="1"/>
</dbReference>
<evidence type="ECO:0000256" key="8">
    <source>
        <dbReference type="ARBA" id="ARBA00023289"/>
    </source>
</evidence>
<proteinExistence type="inferred from homology"/>
<dbReference type="SMART" id="SM01224">
    <property type="entry name" value="G_gamma"/>
    <property type="match status" value="1"/>
</dbReference>
<dbReference type="OrthoDB" id="6264244at2759"/>
<dbReference type="Proteomes" id="UP000694564">
    <property type="component" value="Chromosome 2"/>
</dbReference>
<feature type="domain" description="G protein gamma" evidence="10">
    <location>
        <begin position="8"/>
        <end position="55"/>
    </location>
</feature>
<keyword evidence="5 9" id="KW-0472">Membrane</keyword>
<accession>A0A8D2AS50</accession>
<evidence type="ECO:0000256" key="5">
    <source>
        <dbReference type="ARBA" id="ARBA00023136"/>
    </source>
</evidence>
<dbReference type="AlphaFoldDB" id="A0A8D2AS50"/>
<organism evidence="11 12">
    <name type="scientific">Sciurus vulgaris</name>
    <name type="common">Eurasian red squirrel</name>
    <dbReference type="NCBI Taxonomy" id="55149"/>
    <lineage>
        <taxon>Eukaryota</taxon>
        <taxon>Metazoa</taxon>
        <taxon>Chordata</taxon>
        <taxon>Craniata</taxon>
        <taxon>Vertebrata</taxon>
        <taxon>Euteleostomi</taxon>
        <taxon>Mammalia</taxon>
        <taxon>Eutheria</taxon>
        <taxon>Euarchontoglires</taxon>
        <taxon>Glires</taxon>
        <taxon>Rodentia</taxon>
        <taxon>Sciuromorpha</taxon>
        <taxon>Sciuridae</taxon>
        <taxon>Sciurinae</taxon>
        <taxon>Sciurini</taxon>
        <taxon>Sciurus</taxon>
    </lineage>
</organism>
<dbReference type="SUPFAM" id="SSF48670">
    <property type="entry name" value="Transducin (heterotrimeric G protein), gamma chain"/>
    <property type="match status" value="1"/>
</dbReference>
<dbReference type="Pfam" id="PF00631">
    <property type="entry name" value="G-gamma"/>
    <property type="match status" value="1"/>
</dbReference>
<dbReference type="PROSITE" id="PS50058">
    <property type="entry name" value="G_PROTEIN_GAMMA"/>
    <property type="match status" value="1"/>
</dbReference>
<keyword evidence="8" id="KW-0636">Prenylation</keyword>
<dbReference type="InterPro" id="IPR015898">
    <property type="entry name" value="G-protein_gamma-like_dom"/>
</dbReference>
<keyword evidence="4" id="KW-0488">Methylation</keyword>
<dbReference type="InterPro" id="IPR036284">
    <property type="entry name" value="GGL_sf"/>
</dbReference>
<evidence type="ECO:0000259" key="10">
    <source>
        <dbReference type="PROSITE" id="PS50058"/>
    </source>
</evidence>
<protein>
    <recommendedName>
        <fullName evidence="9">Guanine nucleotide-binding protein subunit gamma</fullName>
    </recommendedName>
</protein>
<evidence type="ECO:0000256" key="2">
    <source>
        <dbReference type="ARBA" id="ARBA00007431"/>
    </source>
</evidence>
<comment type="function">
    <text evidence="9">Guanine nucleotide-binding proteins (G proteins) are involved as a modulator or transducer in various transmembrane signaling systems. The beta and gamma chains are required for the GTPase activity, for replacement of GDP by GTP, and for G protein-effector interaction.</text>
</comment>
<name>A0A8D2AS50_SCIVU</name>
<reference evidence="11" key="2">
    <citation type="submission" date="2025-09" db="UniProtKB">
        <authorList>
            <consortium name="Ensembl"/>
        </authorList>
    </citation>
    <scope>IDENTIFICATION</scope>
</reference>
<dbReference type="Ensembl" id="ENSSVLT00005005368.1">
    <property type="protein sequence ID" value="ENSSVLP00005004873.1"/>
    <property type="gene ID" value="ENSSVLG00005003895.1"/>
</dbReference>
<sequence>MKFIKTASTNNLAQANRTVQQLKREACIERIKVSKASADIMSSCEEHCQELPFIKTKQNKKICILL</sequence>
<keyword evidence="3 9" id="KW-1003">Cell membrane</keyword>
<dbReference type="InterPro" id="IPR001770">
    <property type="entry name" value="G-protein_gamma"/>
</dbReference>
<dbReference type="PANTHER" id="PTHR13809">
    <property type="entry name" value="GUANINE NUCLEOTIDE-BINDING PROTEIN GAMMA SUBUNIT"/>
    <property type="match status" value="1"/>
</dbReference>
<evidence type="ECO:0000256" key="9">
    <source>
        <dbReference type="RuleBase" id="RU004973"/>
    </source>
</evidence>
<evidence type="ECO:0000256" key="1">
    <source>
        <dbReference type="ARBA" id="ARBA00004342"/>
    </source>
</evidence>
<evidence type="ECO:0000313" key="11">
    <source>
        <dbReference type="Ensembl" id="ENSSVLP00005004873.1"/>
    </source>
</evidence>
<evidence type="ECO:0000256" key="4">
    <source>
        <dbReference type="ARBA" id="ARBA00022481"/>
    </source>
</evidence>
<evidence type="ECO:0000313" key="12">
    <source>
        <dbReference type="Proteomes" id="UP000694564"/>
    </source>
</evidence>
<comment type="subunit">
    <text evidence="9">G proteins are composed of 3 units; alpha, beta and gamma.</text>
</comment>
<dbReference type="PRINTS" id="PR00321">
    <property type="entry name" value="GPROTEING"/>
</dbReference>
<evidence type="ECO:0000256" key="6">
    <source>
        <dbReference type="ARBA" id="ARBA00023224"/>
    </source>
</evidence>
<evidence type="ECO:0000256" key="7">
    <source>
        <dbReference type="ARBA" id="ARBA00023288"/>
    </source>
</evidence>
<reference evidence="11" key="1">
    <citation type="submission" date="2025-08" db="UniProtKB">
        <authorList>
            <consortium name="Ensembl"/>
        </authorList>
    </citation>
    <scope>IDENTIFICATION</scope>
</reference>